<keyword evidence="2" id="KW-1185">Reference proteome</keyword>
<accession>A0ACB8Q7S1</accession>
<reference evidence="1" key="2">
    <citation type="journal article" date="2022" name="New Phytol.">
        <title>Evolutionary transition to the ectomycorrhizal habit in the genomes of a hyperdiverse lineage of mushroom-forming fungi.</title>
        <authorList>
            <person name="Looney B."/>
            <person name="Miyauchi S."/>
            <person name="Morin E."/>
            <person name="Drula E."/>
            <person name="Courty P.E."/>
            <person name="Kohler A."/>
            <person name="Kuo A."/>
            <person name="LaButti K."/>
            <person name="Pangilinan J."/>
            <person name="Lipzen A."/>
            <person name="Riley R."/>
            <person name="Andreopoulos W."/>
            <person name="He G."/>
            <person name="Johnson J."/>
            <person name="Nolan M."/>
            <person name="Tritt A."/>
            <person name="Barry K.W."/>
            <person name="Grigoriev I.V."/>
            <person name="Nagy L.G."/>
            <person name="Hibbett D."/>
            <person name="Henrissat B."/>
            <person name="Matheny P.B."/>
            <person name="Labbe J."/>
            <person name="Martin F.M."/>
        </authorList>
    </citation>
    <scope>NUCLEOTIDE SEQUENCE</scope>
    <source>
        <strain evidence="1">EC-137</strain>
    </source>
</reference>
<sequence>PADSRHQTTSAPPMPVDPSSSSGRQKAPRRDQDGYRIESTYAREIEMKRSRGEISCAECRRLKIKCDKQIPCQSCQRRGCAALCPNGALATGQGTRFVIAATEHLHKRIARMSDRIRQLEDALTVLHSAHSHDPHPLLQDTMLLAEHERLEERAAESDDGEGPADTLSSFGTMSISDQGSSRFFGATGGTENLLLVRFDDDSVHSPKSNSTRSSKSPTLSSELTRFSFAFPFTPMGTPKEVQAMVTNYLPTYEVACAICETYLTNAAWLFRSTDREQLLGEMLPVLYKLKPAPPVPAPADVDYAGPHALALFFSVLSVGCIVDIGLPTARAEADGEHYNQLAMAALVLQPVLEHPSLITIQALHVASIYNAMSGSEVSAGESSMETTWSLVALAAHLAHTVHRDSARWEPNPRMVQRRRMLFWDLFVADSWHALSNGRPPSLSRPYIDCQYPQDTEMKLDAAGNAEPGFGSWGFRFAFECVAEVAAKTLTPTAPRYSEILDLDRRIREFAIPADAIAMLRGNAADVRDIPLSASMTLCVLAHTREVILMFMHRSFFAQALIEDPVNPLRTPYAPSFLASVRCATTILRVVREQFTVHPSICSRFWAMWTYAFSAAIVFGVIVTRGPRSHLAETGMAELEQACELFASAGKYNRRAAKAHAILLRLRDKAHRILTTARGPGSDVSDGASWDVKQEDVDDELAIFAARTKVLRPGAGGSGSNSLAPSPPSAHTRAEHVAQLPHAFAGWQQPPPADHSPTYAQQLPPFESHMRHLPQTLPPFTEPAAVSYAYGSRQAPPLLRIPSNGHGHQAQYLSPVQPDPDAIHLYPPTYAPMSARHAHGEHAYAEYAAPPQELVQLGLAPTGRLQENWNSFMHHTGILG</sequence>
<organism evidence="1 2">
    <name type="scientific">Vararia minispora EC-137</name>
    <dbReference type="NCBI Taxonomy" id="1314806"/>
    <lineage>
        <taxon>Eukaryota</taxon>
        <taxon>Fungi</taxon>
        <taxon>Dikarya</taxon>
        <taxon>Basidiomycota</taxon>
        <taxon>Agaricomycotina</taxon>
        <taxon>Agaricomycetes</taxon>
        <taxon>Russulales</taxon>
        <taxon>Lachnocladiaceae</taxon>
        <taxon>Vararia</taxon>
    </lineage>
</organism>
<evidence type="ECO:0000313" key="1">
    <source>
        <dbReference type="EMBL" id="KAI0027762.1"/>
    </source>
</evidence>
<comment type="caution">
    <text evidence="1">The sequence shown here is derived from an EMBL/GenBank/DDBJ whole genome shotgun (WGS) entry which is preliminary data.</text>
</comment>
<feature type="non-terminal residue" evidence="1">
    <location>
        <position position="1"/>
    </location>
</feature>
<dbReference type="Proteomes" id="UP000814128">
    <property type="component" value="Unassembled WGS sequence"/>
</dbReference>
<protein>
    <submittedName>
        <fullName evidence="1">Uncharacterized protein</fullName>
    </submittedName>
</protein>
<proteinExistence type="predicted"/>
<reference evidence="1" key="1">
    <citation type="submission" date="2021-02" db="EMBL/GenBank/DDBJ databases">
        <authorList>
            <consortium name="DOE Joint Genome Institute"/>
            <person name="Ahrendt S."/>
            <person name="Looney B.P."/>
            <person name="Miyauchi S."/>
            <person name="Morin E."/>
            <person name="Drula E."/>
            <person name="Courty P.E."/>
            <person name="Chicoki N."/>
            <person name="Fauchery L."/>
            <person name="Kohler A."/>
            <person name="Kuo A."/>
            <person name="Labutti K."/>
            <person name="Pangilinan J."/>
            <person name="Lipzen A."/>
            <person name="Riley R."/>
            <person name="Andreopoulos W."/>
            <person name="He G."/>
            <person name="Johnson J."/>
            <person name="Barry K.W."/>
            <person name="Grigoriev I.V."/>
            <person name="Nagy L."/>
            <person name="Hibbett D."/>
            <person name="Henrissat B."/>
            <person name="Matheny P.B."/>
            <person name="Labbe J."/>
            <person name="Martin F."/>
        </authorList>
    </citation>
    <scope>NUCLEOTIDE SEQUENCE</scope>
    <source>
        <strain evidence="1">EC-137</strain>
    </source>
</reference>
<gene>
    <name evidence="1" type="ORF">K488DRAFT_60517</name>
</gene>
<dbReference type="EMBL" id="MU273843">
    <property type="protein sequence ID" value="KAI0027762.1"/>
    <property type="molecule type" value="Genomic_DNA"/>
</dbReference>
<evidence type="ECO:0000313" key="2">
    <source>
        <dbReference type="Proteomes" id="UP000814128"/>
    </source>
</evidence>
<name>A0ACB8Q7S1_9AGAM</name>